<feature type="chain" id="PRO_5002890124" description="DUF2946 domain-containing protein" evidence="1">
    <location>
        <begin position="25"/>
        <end position="128"/>
    </location>
</feature>
<dbReference type="Proteomes" id="UP000008311">
    <property type="component" value="Unassembled WGS sequence"/>
</dbReference>
<gene>
    <name evidence="2" type="ORF">RCOM_0345890</name>
</gene>
<feature type="signal peptide" evidence="1">
    <location>
        <begin position="1"/>
        <end position="24"/>
    </location>
</feature>
<protein>
    <recommendedName>
        <fullName evidence="4">DUF2946 domain-containing protein</fullName>
    </recommendedName>
</protein>
<evidence type="ECO:0000256" key="1">
    <source>
        <dbReference type="SAM" id="SignalP"/>
    </source>
</evidence>
<name>B9TAV8_RICCO</name>
<keyword evidence="1" id="KW-0732">Signal</keyword>
<evidence type="ECO:0008006" key="4">
    <source>
        <dbReference type="Google" id="ProtNLM"/>
    </source>
</evidence>
<dbReference type="EMBL" id="EQ975997">
    <property type="protein sequence ID" value="EEF27007.1"/>
    <property type="molecule type" value="Genomic_DNA"/>
</dbReference>
<organism evidence="2 3">
    <name type="scientific">Ricinus communis</name>
    <name type="common">Castor bean</name>
    <dbReference type="NCBI Taxonomy" id="3988"/>
    <lineage>
        <taxon>Eukaryota</taxon>
        <taxon>Viridiplantae</taxon>
        <taxon>Streptophyta</taxon>
        <taxon>Embryophyta</taxon>
        <taxon>Tracheophyta</taxon>
        <taxon>Spermatophyta</taxon>
        <taxon>Magnoliopsida</taxon>
        <taxon>eudicotyledons</taxon>
        <taxon>Gunneridae</taxon>
        <taxon>Pentapetalae</taxon>
        <taxon>rosids</taxon>
        <taxon>fabids</taxon>
        <taxon>Malpighiales</taxon>
        <taxon>Euphorbiaceae</taxon>
        <taxon>Acalyphoideae</taxon>
        <taxon>Acalypheae</taxon>
        <taxon>Ricinus</taxon>
    </lineage>
</organism>
<keyword evidence="3" id="KW-1185">Reference proteome</keyword>
<evidence type="ECO:0000313" key="3">
    <source>
        <dbReference type="Proteomes" id="UP000008311"/>
    </source>
</evidence>
<proteinExistence type="predicted"/>
<dbReference type="InParanoid" id="B9TAV8"/>
<dbReference type="AlphaFoldDB" id="B9TAV8"/>
<reference evidence="3" key="1">
    <citation type="journal article" date="2010" name="Nat. Biotechnol.">
        <title>Draft genome sequence of the oilseed species Ricinus communis.</title>
        <authorList>
            <person name="Chan A.P."/>
            <person name="Crabtree J."/>
            <person name="Zhao Q."/>
            <person name="Lorenzi H."/>
            <person name="Orvis J."/>
            <person name="Puiu D."/>
            <person name="Melake-Berhan A."/>
            <person name="Jones K.M."/>
            <person name="Redman J."/>
            <person name="Chen G."/>
            <person name="Cahoon E.B."/>
            <person name="Gedil M."/>
            <person name="Stanke M."/>
            <person name="Haas B.J."/>
            <person name="Wortman J.R."/>
            <person name="Fraser-Liggett C.M."/>
            <person name="Ravel J."/>
            <person name="Rabinowicz P.D."/>
        </authorList>
    </citation>
    <scope>NUCLEOTIDE SEQUENCE [LARGE SCALE GENOMIC DNA]</scope>
    <source>
        <strain evidence="3">cv. Hale</strain>
    </source>
</reference>
<evidence type="ECO:0000313" key="2">
    <source>
        <dbReference type="EMBL" id="EEF27007.1"/>
    </source>
</evidence>
<sequence>MKHWLKLLVSIALAISIPLQGVAAVTMPICEDASSPALSMKVDNESYASVTSASVDCHTMSTSNCTDESSKDCSNMKCSFCHVSVYQLPETNKIALIYGYRTAYPDLTIPLYQHFSPPLLHPPKHSFS</sequence>
<accession>B9TAV8</accession>